<sequence length="147" mass="15730">MNSFFLLTFTIFLLIGLASTQTTQESTCQGSWSEWSASSGCSADCGRCGKPVTDVRTCQPNSDCPEIRCQGDSTKLDNSGTCDESANSKGCYAPKPTCCEGYHSSIDKSTQKPRVICLVGAETRVLIKAGHKSGGHQKGGNVKHRWG</sequence>
<evidence type="ECO:0000313" key="2">
    <source>
        <dbReference type="WBParaSite" id="RSKR_0000507900.1"/>
    </source>
</evidence>
<protein>
    <submittedName>
        <fullName evidence="2">Venom protein</fullName>
    </submittedName>
</protein>
<proteinExistence type="predicted"/>
<dbReference type="WBParaSite" id="RSKR_0000507900.1">
    <property type="protein sequence ID" value="RSKR_0000507900.1"/>
    <property type="gene ID" value="RSKR_0000507900"/>
</dbReference>
<organism evidence="1 2">
    <name type="scientific">Rhabditophanes sp. KR3021</name>
    <dbReference type="NCBI Taxonomy" id="114890"/>
    <lineage>
        <taxon>Eukaryota</taxon>
        <taxon>Metazoa</taxon>
        <taxon>Ecdysozoa</taxon>
        <taxon>Nematoda</taxon>
        <taxon>Chromadorea</taxon>
        <taxon>Rhabditida</taxon>
        <taxon>Tylenchina</taxon>
        <taxon>Panagrolaimomorpha</taxon>
        <taxon>Strongyloidoidea</taxon>
        <taxon>Alloionematidae</taxon>
        <taxon>Rhabditophanes</taxon>
    </lineage>
</organism>
<evidence type="ECO:0000313" key="1">
    <source>
        <dbReference type="Proteomes" id="UP000095286"/>
    </source>
</evidence>
<accession>A0AC35TWP6</accession>
<dbReference type="Proteomes" id="UP000095286">
    <property type="component" value="Unplaced"/>
</dbReference>
<reference evidence="2" key="1">
    <citation type="submission" date="2016-11" db="UniProtKB">
        <authorList>
            <consortium name="WormBaseParasite"/>
        </authorList>
    </citation>
    <scope>IDENTIFICATION</scope>
    <source>
        <strain evidence="2">KR3021</strain>
    </source>
</reference>
<name>A0AC35TWP6_9BILA</name>